<evidence type="ECO:0000313" key="2">
    <source>
        <dbReference type="Proteomes" id="UP000031668"/>
    </source>
</evidence>
<proteinExistence type="predicted"/>
<name>A0A0C2NB29_THEKT</name>
<dbReference type="PANTHER" id="PTHR45913:SF5">
    <property type="entry name" value="GENERAL TRANSCRIPTION FACTOR II-I REPEAT DOMAIN-CONTAINING PROTEIN 2A-LIKE PROTEIN"/>
    <property type="match status" value="1"/>
</dbReference>
<organism evidence="1 2">
    <name type="scientific">Thelohanellus kitauei</name>
    <name type="common">Myxosporean</name>
    <dbReference type="NCBI Taxonomy" id="669202"/>
    <lineage>
        <taxon>Eukaryota</taxon>
        <taxon>Metazoa</taxon>
        <taxon>Cnidaria</taxon>
        <taxon>Myxozoa</taxon>
        <taxon>Myxosporea</taxon>
        <taxon>Bivalvulida</taxon>
        <taxon>Platysporina</taxon>
        <taxon>Myxobolidae</taxon>
        <taxon>Thelohanellus</taxon>
    </lineage>
</organism>
<sequence length="167" mass="19618">MSKYYYKKPKYVQESRQFKEEWTNNYLMYNLIQTDMFLIGSRSVKVLKELNCRRHYETKPNSFSYANGKITCVWQEQAVCVELCLKNSNLFDKIRLSGSTIQPRSETYQRTYFNSCLKNLFISIENVDTTQLFVFVRAVNEGFNINQELAGMTPLHGRTCGEDIIRG</sequence>
<dbReference type="PANTHER" id="PTHR45913">
    <property type="entry name" value="EPM2A-INTERACTING PROTEIN 1"/>
    <property type="match status" value="1"/>
</dbReference>
<keyword evidence="2" id="KW-1185">Reference proteome</keyword>
<comment type="caution">
    <text evidence="1">The sequence shown here is derived from an EMBL/GenBank/DDBJ whole genome shotgun (WGS) entry which is preliminary data.</text>
</comment>
<dbReference type="AlphaFoldDB" id="A0A0C2NB29"/>
<gene>
    <name evidence="1" type="ORF">RF11_03513</name>
</gene>
<accession>A0A0C2NB29</accession>
<evidence type="ECO:0000313" key="1">
    <source>
        <dbReference type="EMBL" id="KII73550.1"/>
    </source>
</evidence>
<reference evidence="1 2" key="1">
    <citation type="journal article" date="2014" name="Genome Biol. Evol.">
        <title>The genome of the myxosporean Thelohanellus kitauei shows adaptations to nutrient acquisition within its fish host.</title>
        <authorList>
            <person name="Yang Y."/>
            <person name="Xiong J."/>
            <person name="Zhou Z."/>
            <person name="Huo F."/>
            <person name="Miao W."/>
            <person name="Ran C."/>
            <person name="Liu Y."/>
            <person name="Zhang J."/>
            <person name="Feng J."/>
            <person name="Wang M."/>
            <person name="Wang M."/>
            <person name="Wang L."/>
            <person name="Yao B."/>
        </authorList>
    </citation>
    <scope>NUCLEOTIDE SEQUENCE [LARGE SCALE GENOMIC DNA]</scope>
    <source>
        <strain evidence="1">Wuqing</strain>
    </source>
</reference>
<protein>
    <submittedName>
        <fullName evidence="1">Uncharacterized protein</fullName>
    </submittedName>
</protein>
<dbReference type="Proteomes" id="UP000031668">
    <property type="component" value="Unassembled WGS sequence"/>
</dbReference>
<dbReference type="EMBL" id="JWZT01000787">
    <property type="protein sequence ID" value="KII73550.1"/>
    <property type="molecule type" value="Genomic_DNA"/>
</dbReference>